<feature type="transmembrane region" description="Helical" evidence="9">
    <location>
        <begin position="180"/>
        <end position="199"/>
    </location>
</feature>
<comment type="subcellular location">
    <subcellularLocation>
        <location evidence="1">Membrane</location>
        <topology evidence="1">Multi-pass membrane protein</topology>
    </subcellularLocation>
</comment>
<feature type="domain" description="Cation/H+ exchanger transmembrane" evidence="10">
    <location>
        <begin position="16"/>
        <end position="374"/>
    </location>
</feature>
<evidence type="ECO:0000256" key="3">
    <source>
        <dbReference type="ARBA" id="ARBA00022448"/>
    </source>
</evidence>
<keyword evidence="8 9" id="KW-0472">Membrane</keyword>
<dbReference type="PANTHER" id="PTHR42751:SF3">
    <property type="entry name" value="SODIUM_GLUTAMATE SYMPORTER"/>
    <property type="match status" value="1"/>
</dbReference>
<feature type="transmembrane region" description="Helical" evidence="9">
    <location>
        <begin position="267"/>
        <end position="285"/>
    </location>
</feature>
<dbReference type="GO" id="GO:0016020">
    <property type="term" value="C:membrane"/>
    <property type="evidence" value="ECO:0007669"/>
    <property type="project" value="UniProtKB-SubCell"/>
</dbReference>
<feature type="transmembrane region" description="Helical" evidence="9">
    <location>
        <begin position="354"/>
        <end position="377"/>
    </location>
</feature>
<comment type="caution">
    <text evidence="11">The sequence shown here is derived from an EMBL/GenBank/DDBJ whole genome shotgun (WGS) entry which is preliminary data.</text>
</comment>
<evidence type="ECO:0000256" key="7">
    <source>
        <dbReference type="ARBA" id="ARBA00023065"/>
    </source>
</evidence>
<keyword evidence="12" id="KW-1185">Reference proteome</keyword>
<keyword evidence="3" id="KW-0813">Transport</keyword>
<evidence type="ECO:0000313" key="12">
    <source>
        <dbReference type="Proteomes" id="UP000295724"/>
    </source>
</evidence>
<dbReference type="Proteomes" id="UP000295724">
    <property type="component" value="Unassembled WGS sequence"/>
</dbReference>
<proteinExistence type="inferred from homology"/>
<reference evidence="11 12" key="1">
    <citation type="submission" date="2019-03" db="EMBL/GenBank/DDBJ databases">
        <title>Genomic Encyclopedia of Type Strains, Phase IV (KMG-IV): sequencing the most valuable type-strain genomes for metagenomic binning, comparative biology and taxonomic classification.</title>
        <authorList>
            <person name="Goeker M."/>
        </authorList>
    </citation>
    <scope>NUCLEOTIDE SEQUENCE [LARGE SCALE GENOMIC DNA]</scope>
    <source>
        <strain evidence="11 12">DSM 25488</strain>
    </source>
</reference>
<dbReference type="GO" id="GO:1902600">
    <property type="term" value="P:proton transmembrane transport"/>
    <property type="evidence" value="ECO:0007669"/>
    <property type="project" value="InterPro"/>
</dbReference>
<dbReference type="OrthoDB" id="9781411at2"/>
<feature type="transmembrane region" description="Helical" evidence="9">
    <location>
        <begin position="88"/>
        <end position="109"/>
    </location>
</feature>
<feature type="transmembrane region" description="Helical" evidence="9">
    <location>
        <begin position="148"/>
        <end position="168"/>
    </location>
</feature>
<organism evidence="11 12">
    <name type="scientific">Marinicella litoralis</name>
    <dbReference type="NCBI Taxonomy" id="644220"/>
    <lineage>
        <taxon>Bacteria</taxon>
        <taxon>Pseudomonadati</taxon>
        <taxon>Pseudomonadota</taxon>
        <taxon>Gammaproteobacteria</taxon>
        <taxon>Lysobacterales</taxon>
        <taxon>Marinicellaceae</taxon>
        <taxon>Marinicella</taxon>
    </lineage>
</organism>
<feature type="transmembrane region" description="Helical" evidence="9">
    <location>
        <begin position="291"/>
        <end position="313"/>
    </location>
</feature>
<dbReference type="PANTHER" id="PTHR42751">
    <property type="entry name" value="SODIUM/HYDROGEN EXCHANGER FAMILY/TRKA DOMAIN PROTEIN"/>
    <property type="match status" value="1"/>
</dbReference>
<name>A0A4R6XJ66_9GAMM</name>
<evidence type="ECO:0000259" key="10">
    <source>
        <dbReference type="Pfam" id="PF00999"/>
    </source>
</evidence>
<accession>A0A4R6XJ66</accession>
<dbReference type="Gene3D" id="1.20.1530.20">
    <property type="match status" value="1"/>
</dbReference>
<feature type="transmembrane region" description="Helical" evidence="9">
    <location>
        <begin position="325"/>
        <end position="348"/>
    </location>
</feature>
<protein>
    <submittedName>
        <fullName evidence="11">Transporter (CPA2 family)</fullName>
    </submittedName>
</protein>
<keyword evidence="6 9" id="KW-1133">Transmembrane helix</keyword>
<evidence type="ECO:0000256" key="2">
    <source>
        <dbReference type="ARBA" id="ARBA00005551"/>
    </source>
</evidence>
<evidence type="ECO:0000256" key="4">
    <source>
        <dbReference type="ARBA" id="ARBA00022449"/>
    </source>
</evidence>
<comment type="similarity">
    <text evidence="2">Belongs to the monovalent cation:proton antiporter 2 (CPA2) transporter (TC 2.A.37) family.</text>
</comment>
<feature type="transmembrane region" description="Helical" evidence="9">
    <location>
        <begin position="32"/>
        <end position="50"/>
    </location>
</feature>
<sequence>MHMDPALPMVVMFALITLSLGLLMKLLKQPTIVAYILAGILLGPHVLGWVTDQVLITRMGEFGVVMLLFFIGMEVVPEKLMASWKVSILGTLAQIILSVILIAAVGYYYQWSFSRILLVGFIISLSSTAVVLNLFQQSKEIETQTGQTVLGILLTQDLFVVLMIITLGFFSTEPSSTSQIIGQIIGAIVMVGFAAFIIAKKSLHLPWAKYLKTDHDLQVFAALLSCFGFALLSSYFNLSTALGAFLGGMLIGRAKETRWVHSSLEPFRVVFVALFFMSLGLMVNIDFIQQNLYVVLLVALLVLFSNLLINAGIIMAANRSWKQSLYAGSVLAPVGEFSFVLAAIGFQIHALTDYGYQLIIAVIVLTLLISPLLIGFAKKWLMEQSKH</sequence>
<dbReference type="GO" id="GO:0015297">
    <property type="term" value="F:antiporter activity"/>
    <property type="evidence" value="ECO:0007669"/>
    <property type="project" value="UniProtKB-KW"/>
</dbReference>
<dbReference type="InterPro" id="IPR038770">
    <property type="entry name" value="Na+/solute_symporter_sf"/>
</dbReference>
<evidence type="ECO:0000256" key="9">
    <source>
        <dbReference type="SAM" id="Phobius"/>
    </source>
</evidence>
<keyword evidence="4" id="KW-0050">Antiport</keyword>
<evidence type="ECO:0000313" key="11">
    <source>
        <dbReference type="EMBL" id="TDR17447.1"/>
    </source>
</evidence>
<dbReference type="InterPro" id="IPR006153">
    <property type="entry name" value="Cation/H_exchanger_TM"/>
</dbReference>
<dbReference type="Pfam" id="PF00999">
    <property type="entry name" value="Na_H_Exchanger"/>
    <property type="match status" value="1"/>
</dbReference>
<keyword evidence="7" id="KW-0406">Ion transport</keyword>
<evidence type="ECO:0000256" key="8">
    <source>
        <dbReference type="ARBA" id="ARBA00023136"/>
    </source>
</evidence>
<feature type="transmembrane region" description="Helical" evidence="9">
    <location>
        <begin position="116"/>
        <end position="136"/>
    </location>
</feature>
<gene>
    <name evidence="11" type="ORF">C8D91_2505</name>
</gene>
<dbReference type="AlphaFoldDB" id="A0A4R6XJ66"/>
<dbReference type="EMBL" id="SNZB01000006">
    <property type="protein sequence ID" value="TDR17447.1"/>
    <property type="molecule type" value="Genomic_DNA"/>
</dbReference>
<feature type="transmembrane region" description="Helical" evidence="9">
    <location>
        <begin position="219"/>
        <end position="246"/>
    </location>
</feature>
<keyword evidence="5 9" id="KW-0812">Transmembrane</keyword>
<feature type="transmembrane region" description="Helical" evidence="9">
    <location>
        <begin position="7"/>
        <end position="26"/>
    </location>
</feature>
<evidence type="ECO:0000256" key="1">
    <source>
        <dbReference type="ARBA" id="ARBA00004141"/>
    </source>
</evidence>
<evidence type="ECO:0000256" key="5">
    <source>
        <dbReference type="ARBA" id="ARBA00022692"/>
    </source>
</evidence>
<feature type="transmembrane region" description="Helical" evidence="9">
    <location>
        <begin position="62"/>
        <end position="82"/>
    </location>
</feature>
<evidence type="ECO:0000256" key="6">
    <source>
        <dbReference type="ARBA" id="ARBA00022989"/>
    </source>
</evidence>